<sequence length="264" mass="29508">MKSLFFIAVCLLGLFSVSCIPNKELVYLQNKAMATDSLVVVSEKQAPYRVQINDILNIRVKAMDQRNIQMFNPTGATDLNATGDERAFFDGFTVDLHGNIRIPILGEVRVLGYTTDEIETMLETKLLEEELKETSNIFVTVKLTGLRFTVTGEVGSTGTQTLYQPRVNIFEALANAGDILVTGDRKSVAVIRQYPNGQKIHHVNLLDVDVMNSPYYYIQMNDIIYVKPLKQKTWGTGVTGLQTFGTIMTVVSFVTTTILLIDRL</sequence>
<organism evidence="4 5">
    <name type="scientific">Bizionia sediminis</name>
    <dbReference type="NCBI Taxonomy" id="1737064"/>
    <lineage>
        <taxon>Bacteria</taxon>
        <taxon>Pseudomonadati</taxon>
        <taxon>Bacteroidota</taxon>
        <taxon>Flavobacteriia</taxon>
        <taxon>Flavobacteriales</taxon>
        <taxon>Flavobacteriaceae</taxon>
        <taxon>Bizionia</taxon>
    </lineage>
</organism>
<gene>
    <name evidence="4" type="ORF">ACFSQP_01025</name>
</gene>
<keyword evidence="5" id="KW-1185">Reference proteome</keyword>
<evidence type="ECO:0000259" key="3">
    <source>
        <dbReference type="Pfam" id="PF02563"/>
    </source>
</evidence>
<dbReference type="RefSeq" id="WP_376891136.1">
    <property type="nucleotide sequence ID" value="NZ_JBHULS010000001.1"/>
</dbReference>
<dbReference type="EMBL" id="JBHULS010000001">
    <property type="protein sequence ID" value="MFD2550385.1"/>
    <property type="molecule type" value="Genomic_DNA"/>
</dbReference>
<evidence type="ECO:0000313" key="5">
    <source>
        <dbReference type="Proteomes" id="UP001597472"/>
    </source>
</evidence>
<proteinExistence type="predicted"/>
<reference evidence="5" key="1">
    <citation type="journal article" date="2019" name="Int. J. Syst. Evol. Microbiol.">
        <title>The Global Catalogue of Microorganisms (GCM) 10K type strain sequencing project: providing services to taxonomists for standard genome sequencing and annotation.</title>
        <authorList>
            <consortium name="The Broad Institute Genomics Platform"/>
            <consortium name="The Broad Institute Genome Sequencing Center for Infectious Disease"/>
            <person name="Wu L."/>
            <person name="Ma J."/>
        </authorList>
    </citation>
    <scope>NUCLEOTIDE SEQUENCE [LARGE SCALE GENOMIC DNA]</scope>
    <source>
        <strain evidence="5">KCTC 42587</strain>
    </source>
</reference>
<dbReference type="Gene3D" id="3.10.560.10">
    <property type="entry name" value="Outer membrane lipoprotein wza domain like"/>
    <property type="match status" value="1"/>
</dbReference>
<evidence type="ECO:0000256" key="1">
    <source>
        <dbReference type="ARBA" id="ARBA00022729"/>
    </source>
</evidence>
<dbReference type="Pfam" id="PF02563">
    <property type="entry name" value="Poly_export"/>
    <property type="match status" value="1"/>
</dbReference>
<dbReference type="PANTHER" id="PTHR33619:SF3">
    <property type="entry name" value="POLYSACCHARIDE EXPORT PROTEIN GFCE-RELATED"/>
    <property type="match status" value="1"/>
</dbReference>
<accession>A0ABW5KR70</accession>
<keyword evidence="2" id="KW-0472">Membrane</keyword>
<feature type="transmembrane region" description="Helical" evidence="2">
    <location>
        <begin position="241"/>
        <end position="261"/>
    </location>
</feature>
<keyword evidence="2" id="KW-0812">Transmembrane</keyword>
<name>A0ABW5KR70_9FLAO</name>
<evidence type="ECO:0000313" key="4">
    <source>
        <dbReference type="EMBL" id="MFD2550385.1"/>
    </source>
</evidence>
<dbReference type="PROSITE" id="PS51257">
    <property type="entry name" value="PROKAR_LIPOPROTEIN"/>
    <property type="match status" value="1"/>
</dbReference>
<dbReference type="Proteomes" id="UP001597472">
    <property type="component" value="Unassembled WGS sequence"/>
</dbReference>
<keyword evidence="2" id="KW-1133">Transmembrane helix</keyword>
<evidence type="ECO:0000256" key="2">
    <source>
        <dbReference type="SAM" id="Phobius"/>
    </source>
</evidence>
<keyword evidence="1" id="KW-0732">Signal</keyword>
<comment type="caution">
    <text evidence="4">The sequence shown here is derived from an EMBL/GenBank/DDBJ whole genome shotgun (WGS) entry which is preliminary data.</text>
</comment>
<dbReference type="InterPro" id="IPR003715">
    <property type="entry name" value="Poly_export_N"/>
</dbReference>
<feature type="domain" description="Polysaccharide export protein N-terminal" evidence="3">
    <location>
        <begin position="43"/>
        <end position="142"/>
    </location>
</feature>
<dbReference type="PANTHER" id="PTHR33619">
    <property type="entry name" value="POLYSACCHARIDE EXPORT PROTEIN GFCE-RELATED"/>
    <property type="match status" value="1"/>
</dbReference>
<protein>
    <submittedName>
        <fullName evidence="4">Polysaccharide biosynthesis/export family protein</fullName>
    </submittedName>
</protein>
<dbReference type="InterPro" id="IPR049712">
    <property type="entry name" value="Poly_export"/>
</dbReference>